<dbReference type="CDD" id="cd08948">
    <property type="entry name" value="5beta-POR_like_SDR_a"/>
    <property type="match status" value="1"/>
</dbReference>
<dbReference type="InterPro" id="IPR055222">
    <property type="entry name" value="PRISE-like_Rossmann-fold"/>
</dbReference>
<gene>
    <name evidence="2" type="ORF">PVAP13_9KG373800</name>
</gene>
<comment type="caution">
    <text evidence="2">The sequence shown here is derived from an EMBL/GenBank/DDBJ whole genome shotgun (WGS) entry which is preliminary data.</text>
</comment>
<accession>A0A8T0NWQ5</accession>
<dbReference type="SUPFAM" id="SSF51735">
    <property type="entry name" value="NAD(P)-binding Rossmann-fold domains"/>
    <property type="match status" value="1"/>
</dbReference>
<dbReference type="Pfam" id="PF22917">
    <property type="entry name" value="PRISE"/>
    <property type="match status" value="1"/>
</dbReference>
<dbReference type="PANTHER" id="PTHR32487:SF11">
    <property type="entry name" value="NAD-DEPENDENT EPIMERASE_DEHYDRATASE DOMAIN-CONTAINING PROTEIN"/>
    <property type="match status" value="1"/>
</dbReference>
<reference evidence="2" key="1">
    <citation type="submission" date="2020-05" db="EMBL/GenBank/DDBJ databases">
        <title>WGS assembly of Panicum virgatum.</title>
        <authorList>
            <person name="Lovell J.T."/>
            <person name="Jenkins J."/>
            <person name="Shu S."/>
            <person name="Juenger T.E."/>
            <person name="Schmutz J."/>
        </authorList>
    </citation>
    <scope>NUCLEOTIDE SEQUENCE</scope>
    <source>
        <strain evidence="2">AP13</strain>
    </source>
</reference>
<evidence type="ECO:0000313" key="2">
    <source>
        <dbReference type="EMBL" id="KAG2551124.1"/>
    </source>
</evidence>
<dbReference type="Proteomes" id="UP000823388">
    <property type="component" value="Chromosome 9K"/>
</dbReference>
<dbReference type="InterPro" id="IPR036291">
    <property type="entry name" value="NAD(P)-bd_dom_sf"/>
</dbReference>
<dbReference type="AlphaFoldDB" id="A0A8T0NWQ5"/>
<organism evidence="2 3">
    <name type="scientific">Panicum virgatum</name>
    <name type="common">Blackwell switchgrass</name>
    <dbReference type="NCBI Taxonomy" id="38727"/>
    <lineage>
        <taxon>Eukaryota</taxon>
        <taxon>Viridiplantae</taxon>
        <taxon>Streptophyta</taxon>
        <taxon>Embryophyta</taxon>
        <taxon>Tracheophyta</taxon>
        <taxon>Spermatophyta</taxon>
        <taxon>Magnoliopsida</taxon>
        <taxon>Liliopsida</taxon>
        <taxon>Poales</taxon>
        <taxon>Poaceae</taxon>
        <taxon>PACMAD clade</taxon>
        <taxon>Panicoideae</taxon>
        <taxon>Panicodae</taxon>
        <taxon>Paniceae</taxon>
        <taxon>Panicinae</taxon>
        <taxon>Panicum</taxon>
        <taxon>Panicum sect. Hiantes</taxon>
    </lineage>
</organism>
<dbReference type="GO" id="GO:0016627">
    <property type="term" value="F:oxidoreductase activity, acting on the CH-CH group of donors"/>
    <property type="evidence" value="ECO:0007669"/>
    <property type="project" value="UniProtKB-ARBA"/>
</dbReference>
<evidence type="ECO:0000259" key="1">
    <source>
        <dbReference type="Pfam" id="PF22917"/>
    </source>
</evidence>
<dbReference type="Gene3D" id="3.40.50.720">
    <property type="entry name" value="NAD(P)-binding Rossmann-like Domain"/>
    <property type="match status" value="1"/>
</dbReference>
<dbReference type="PANTHER" id="PTHR32487">
    <property type="entry name" value="3-OXO-DELTA(4,5)-STEROID 5-BETA-REDUCTASE"/>
    <property type="match status" value="1"/>
</dbReference>
<protein>
    <recommendedName>
        <fullName evidence="1">PRISE-like Rossmann-fold domain-containing protein</fullName>
    </recommendedName>
</protein>
<dbReference type="EMBL" id="CM029053">
    <property type="protein sequence ID" value="KAG2551124.1"/>
    <property type="molecule type" value="Genomic_DNA"/>
</dbReference>
<feature type="domain" description="PRISE-like Rossmann-fold" evidence="1">
    <location>
        <begin position="35"/>
        <end position="323"/>
    </location>
</feature>
<evidence type="ECO:0000313" key="3">
    <source>
        <dbReference type="Proteomes" id="UP000823388"/>
    </source>
</evidence>
<keyword evidence="3" id="KW-1185">Reference proteome</keyword>
<sequence>MMRWCWTGAYGAIERRHIVSHAAAEAAATASQKVALVVGSTGVVGAALLDILPSPDTPAGPWKVYALSRGRLPPWSAPEGAPSSSNPNPNTNPVVHLHVDLADPAAVAQALQPLADITHVFYTAWSACPGATEEEAREANCDMLRNVLSAVVPSCPALVHVCLQTGRKQFVDPFEPLSGISAAIAAMRPYPEDVPRLEYSDLEDVLLDEVAHSWLNGAAAITWSVHRPATVFGFSPRSESNVIASLRVYAAICRKEGAALRWPGSRVAWEGFSDASDAELVAEHALWAALEPGGKNETFNCTNGDVYKWKNLWPMLAEHFEMEWSGYDGEDKRFKLEEAMAGKEALWGEIVREKGLVETELNDITAWWFVDALINADKEQLENMNKSKEHGFLGFRNTMTRRSRVSKTLKTLVSSSSLRKTNITSARSTQKTLKNTRRMSPSRLPVLEDFVVTLRRYLFV</sequence>
<name>A0A8T0NWQ5_PANVG</name>
<proteinExistence type="predicted"/>